<organism evidence="2 3">
    <name type="scientific">Pigmentiphaga kullae</name>
    <dbReference type="NCBI Taxonomy" id="151784"/>
    <lineage>
        <taxon>Bacteria</taxon>
        <taxon>Pseudomonadati</taxon>
        <taxon>Pseudomonadota</taxon>
        <taxon>Betaproteobacteria</taxon>
        <taxon>Burkholderiales</taxon>
        <taxon>Alcaligenaceae</taxon>
        <taxon>Pigmentiphaga</taxon>
    </lineage>
</organism>
<keyword evidence="3" id="KW-1185">Reference proteome</keyword>
<evidence type="ECO:0000313" key="3">
    <source>
        <dbReference type="Proteomes" id="UP000292445"/>
    </source>
</evidence>
<evidence type="ECO:0008006" key="4">
    <source>
        <dbReference type="Google" id="ProtNLM"/>
    </source>
</evidence>
<dbReference type="AlphaFoldDB" id="A0A4Q7NF93"/>
<name>A0A4Q7NF93_9BURK</name>
<proteinExistence type="predicted"/>
<keyword evidence="1" id="KW-0812">Transmembrane</keyword>
<feature type="transmembrane region" description="Helical" evidence="1">
    <location>
        <begin position="105"/>
        <end position="122"/>
    </location>
</feature>
<keyword evidence="1" id="KW-1133">Transmembrane helix</keyword>
<dbReference type="PIRSF" id="PIRSF016789">
    <property type="entry name" value="DUF454"/>
    <property type="match status" value="1"/>
</dbReference>
<feature type="transmembrane region" description="Helical" evidence="1">
    <location>
        <begin position="81"/>
        <end position="99"/>
    </location>
</feature>
<reference evidence="2 3" key="1">
    <citation type="submission" date="2019-02" db="EMBL/GenBank/DDBJ databases">
        <title>Genomic Encyclopedia of Type Strains, Phase IV (KMG-IV): sequencing the most valuable type-strain genomes for metagenomic binning, comparative biology and taxonomic classification.</title>
        <authorList>
            <person name="Goeker M."/>
        </authorList>
    </citation>
    <scope>NUCLEOTIDE SEQUENCE [LARGE SCALE GENOMIC DNA]</scope>
    <source>
        <strain evidence="2 3">K24</strain>
    </source>
</reference>
<gene>
    <name evidence="2" type="ORF">EV675_4459</name>
</gene>
<dbReference type="Proteomes" id="UP000292445">
    <property type="component" value="Unassembled WGS sequence"/>
</dbReference>
<comment type="caution">
    <text evidence="2">The sequence shown here is derived from an EMBL/GenBank/DDBJ whole genome shotgun (WGS) entry which is preliminary data.</text>
</comment>
<dbReference type="PANTHER" id="PTHR35813">
    <property type="entry name" value="INNER MEMBRANE PROTEIN YBAN"/>
    <property type="match status" value="1"/>
</dbReference>
<evidence type="ECO:0000313" key="2">
    <source>
        <dbReference type="EMBL" id="RZS81831.1"/>
    </source>
</evidence>
<feature type="transmembrane region" description="Helical" evidence="1">
    <location>
        <begin position="9"/>
        <end position="32"/>
    </location>
</feature>
<dbReference type="EMBL" id="SGXC01000002">
    <property type="protein sequence ID" value="RZS81831.1"/>
    <property type="molecule type" value="Genomic_DNA"/>
</dbReference>
<keyword evidence="1" id="KW-0472">Membrane</keyword>
<protein>
    <recommendedName>
        <fullName evidence="4">Inner membrane protein</fullName>
    </recommendedName>
</protein>
<dbReference type="PANTHER" id="PTHR35813:SF1">
    <property type="entry name" value="INNER MEMBRANE PROTEIN YBAN"/>
    <property type="match status" value="1"/>
</dbReference>
<accession>A0A4Q7NF93</accession>
<evidence type="ECO:0000256" key="1">
    <source>
        <dbReference type="SAM" id="Phobius"/>
    </source>
</evidence>
<dbReference type="GO" id="GO:0005886">
    <property type="term" value="C:plasma membrane"/>
    <property type="evidence" value="ECO:0007669"/>
    <property type="project" value="TreeGrafter"/>
</dbReference>
<dbReference type="Pfam" id="PF04304">
    <property type="entry name" value="DUF454"/>
    <property type="match status" value="1"/>
</dbReference>
<dbReference type="InterPro" id="IPR007401">
    <property type="entry name" value="DUF454"/>
</dbReference>
<sequence>MKPASDPGIVVRGLMLLAALLCLALGVVGIFVPGLPTTVFILMAAWFAARGSPRLLAWLERHPVFGAMIRNWRTDRSVSRRAKWSATLTMALCAAILFIAPVPRWAAGLSTAVMLTVAVWLWRRPEPFR</sequence>